<dbReference type="EMBL" id="KB707087">
    <property type="protein sequence ID" value="EMR64349.1"/>
    <property type="molecule type" value="Genomic_DNA"/>
</dbReference>
<organism evidence="1 2">
    <name type="scientific">Eutypa lata (strain UCR-EL1)</name>
    <name type="common">Grapevine dieback disease fungus</name>
    <name type="synonym">Eutypa armeniacae</name>
    <dbReference type="NCBI Taxonomy" id="1287681"/>
    <lineage>
        <taxon>Eukaryota</taxon>
        <taxon>Fungi</taxon>
        <taxon>Dikarya</taxon>
        <taxon>Ascomycota</taxon>
        <taxon>Pezizomycotina</taxon>
        <taxon>Sordariomycetes</taxon>
        <taxon>Xylariomycetidae</taxon>
        <taxon>Xylariales</taxon>
        <taxon>Diatrypaceae</taxon>
        <taxon>Eutypa</taxon>
    </lineage>
</organism>
<dbReference type="KEGG" id="ela:UCREL1_8694"/>
<evidence type="ECO:0000313" key="1">
    <source>
        <dbReference type="EMBL" id="EMR64349.1"/>
    </source>
</evidence>
<protein>
    <submittedName>
        <fullName evidence="1">Uncharacterized protein</fullName>
    </submittedName>
</protein>
<keyword evidence="2" id="KW-1185">Reference proteome</keyword>
<dbReference type="OrthoDB" id="4633830at2759"/>
<dbReference type="AlphaFoldDB" id="M7SDP2"/>
<reference evidence="2" key="1">
    <citation type="journal article" date="2013" name="Genome Announc.">
        <title>Draft genome sequence of the grapevine dieback fungus Eutypa lata UCR-EL1.</title>
        <authorList>
            <person name="Blanco-Ulate B."/>
            <person name="Rolshausen P.E."/>
            <person name="Cantu D."/>
        </authorList>
    </citation>
    <scope>NUCLEOTIDE SEQUENCE [LARGE SCALE GENOMIC DNA]</scope>
    <source>
        <strain evidence="2">UCR-EL1</strain>
    </source>
</reference>
<sequence length="186" mass="19727">MQQNTTTTTILGLAATTAILLNGAAADFTIYLGNTNEIDNPGISFSAAGMQVHDHAPLDCSEVSDMVTISTPSDNDASSGGWACDGCNADAVRDWDVQRFEMYNGDDAVGSETDNPIPLFSSATGSVTLYQTDGTNYDMRDSDDNLLGTCTRPEDPQEMDCSEVIAATFLTHAFSCTSDLTPNAEL</sequence>
<dbReference type="HOGENOM" id="CLU_1454411_0_0_1"/>
<evidence type="ECO:0000313" key="2">
    <source>
        <dbReference type="Proteomes" id="UP000012174"/>
    </source>
</evidence>
<gene>
    <name evidence="1" type="ORF">UCREL1_8694</name>
</gene>
<proteinExistence type="predicted"/>
<dbReference type="Proteomes" id="UP000012174">
    <property type="component" value="Unassembled WGS sequence"/>
</dbReference>
<accession>M7SDP2</accession>
<name>M7SDP2_EUTLA</name>